<dbReference type="InterPro" id="IPR029044">
    <property type="entry name" value="Nucleotide-diphossugar_trans"/>
</dbReference>
<dbReference type="GO" id="GO:0016757">
    <property type="term" value="F:glycosyltransferase activity"/>
    <property type="evidence" value="ECO:0007669"/>
    <property type="project" value="UniProtKB-KW"/>
</dbReference>
<dbReference type="InterPro" id="IPR050321">
    <property type="entry name" value="Glycosyltr_2/OpgH_subfam"/>
</dbReference>
<gene>
    <name evidence="8" type="ORF">DRJ20_01435</name>
    <name evidence="9" type="ORF">DRJ26_01940</name>
</gene>
<comment type="subcellular location">
    <subcellularLocation>
        <location evidence="1">Membrane</location>
        <topology evidence="1">Multi-pass membrane protein</topology>
    </subcellularLocation>
</comment>
<evidence type="ECO:0000313" key="11">
    <source>
        <dbReference type="Proteomes" id="UP000269499"/>
    </source>
</evidence>
<feature type="transmembrane region" description="Helical" evidence="7">
    <location>
        <begin position="349"/>
        <end position="368"/>
    </location>
</feature>
<evidence type="ECO:0000256" key="5">
    <source>
        <dbReference type="ARBA" id="ARBA00022989"/>
    </source>
</evidence>
<dbReference type="PANTHER" id="PTHR43867">
    <property type="entry name" value="CELLULOSE SYNTHASE CATALYTIC SUBUNIT A [UDP-FORMING]"/>
    <property type="match status" value="1"/>
</dbReference>
<dbReference type="GO" id="GO:0016020">
    <property type="term" value="C:membrane"/>
    <property type="evidence" value="ECO:0007669"/>
    <property type="project" value="UniProtKB-SubCell"/>
</dbReference>
<dbReference type="PANTHER" id="PTHR43867:SF2">
    <property type="entry name" value="CELLULOSE SYNTHASE CATALYTIC SUBUNIT A [UDP-FORMING]"/>
    <property type="match status" value="1"/>
</dbReference>
<keyword evidence="3" id="KW-0808">Transferase</keyword>
<evidence type="ECO:0008006" key="12">
    <source>
        <dbReference type="Google" id="ProtNLM"/>
    </source>
</evidence>
<dbReference type="Proteomes" id="UP000268446">
    <property type="component" value="Unassembled WGS sequence"/>
</dbReference>
<keyword evidence="6 7" id="KW-0472">Membrane</keyword>
<feature type="transmembrane region" description="Helical" evidence="7">
    <location>
        <begin position="380"/>
        <end position="402"/>
    </location>
</feature>
<dbReference type="Gene3D" id="3.90.550.10">
    <property type="entry name" value="Spore Coat Polysaccharide Biosynthesis Protein SpsA, Chain A"/>
    <property type="match status" value="1"/>
</dbReference>
<evidence type="ECO:0000313" key="9">
    <source>
        <dbReference type="EMBL" id="RLE54411.1"/>
    </source>
</evidence>
<evidence type="ECO:0000256" key="6">
    <source>
        <dbReference type="ARBA" id="ARBA00023136"/>
    </source>
</evidence>
<feature type="transmembrane region" description="Helical" evidence="7">
    <location>
        <begin position="313"/>
        <end position="337"/>
    </location>
</feature>
<dbReference type="SUPFAM" id="SSF53448">
    <property type="entry name" value="Nucleotide-diphospho-sugar transferases"/>
    <property type="match status" value="1"/>
</dbReference>
<evidence type="ECO:0000256" key="1">
    <source>
        <dbReference type="ARBA" id="ARBA00004141"/>
    </source>
</evidence>
<feature type="transmembrane region" description="Helical" evidence="7">
    <location>
        <begin position="12"/>
        <end position="37"/>
    </location>
</feature>
<evidence type="ECO:0000313" key="8">
    <source>
        <dbReference type="EMBL" id="RLE51798.1"/>
    </source>
</evidence>
<evidence type="ECO:0000256" key="2">
    <source>
        <dbReference type="ARBA" id="ARBA00022676"/>
    </source>
</evidence>
<name>A0A497F523_9CREN</name>
<dbReference type="Proteomes" id="UP000269499">
    <property type="component" value="Unassembled WGS sequence"/>
</dbReference>
<protein>
    <recommendedName>
        <fullName evidence="12">Glycosyltransferase 2-like domain-containing protein</fullName>
    </recommendedName>
</protein>
<comment type="caution">
    <text evidence="9">The sequence shown here is derived from an EMBL/GenBank/DDBJ whole genome shotgun (WGS) entry which is preliminary data.</text>
</comment>
<dbReference type="EMBL" id="QMQZ01000030">
    <property type="protein sequence ID" value="RLE51798.1"/>
    <property type="molecule type" value="Genomic_DNA"/>
</dbReference>
<proteinExistence type="predicted"/>
<accession>A0A497F523</accession>
<reference evidence="10 11" key="1">
    <citation type="submission" date="2018-06" db="EMBL/GenBank/DDBJ databases">
        <title>Extensive metabolic versatility and redundancy in microbially diverse, dynamic hydrothermal sediments.</title>
        <authorList>
            <person name="Dombrowski N."/>
            <person name="Teske A."/>
            <person name="Baker B.J."/>
        </authorList>
    </citation>
    <scope>NUCLEOTIDE SEQUENCE [LARGE SCALE GENOMIC DNA]</scope>
    <source>
        <strain evidence="9">B20_G2</strain>
        <strain evidence="8">B29_G17</strain>
    </source>
</reference>
<sequence length="476" mass="52904">MSTVLLGNLQLTSMVITFIISLISSSVISFHVAYYWLGKLRKQITITPVKCESPPLVTVVIPIRNEPLDILNRLLKAIVSQRYPKDKIEVIIVSDDEENYFREIKKQVDAFSSKSKLTVKVFRREEPRGFKAGALNYALRRSKGKYIVIFDADAVPEPDYLEKAITYLEGNGNVDGLAARWIPLNKNSTPVSEAQAISLDFLTTIFFEGRSRAGGPIIAPGSGCAFRKEAVLRAGGWNEECLAEDIELSVKILLSGRRIAYLSGAKVKVENPETYGAFKKQQARWIYGSTQVLAKYFVKIVKSRMPLLWKLELILYLLQYHVLLANFAFAALALTSILAKTDLLLPSIYFSPILMVLLILQAHAYYDAARKLGLNPIKSIVVMGRCTAIAATLAPIVALQSAKALLNLREKWYITPKGPLAKAVRELNITEPLLGISGALAGFILLHSGFIASAMCIFTLSLPFIYVSWKSVKKAW</sequence>
<keyword evidence="4 7" id="KW-0812">Transmembrane</keyword>
<dbReference type="Pfam" id="PF13641">
    <property type="entry name" value="Glyco_tranf_2_3"/>
    <property type="match status" value="1"/>
</dbReference>
<dbReference type="AlphaFoldDB" id="A0A497F523"/>
<keyword evidence="2" id="KW-0328">Glycosyltransferase</keyword>
<organism evidence="9 11">
    <name type="scientific">Thermoproteota archaeon</name>
    <dbReference type="NCBI Taxonomy" id="2056631"/>
    <lineage>
        <taxon>Archaea</taxon>
        <taxon>Thermoproteota</taxon>
    </lineage>
</organism>
<keyword evidence="5 7" id="KW-1133">Transmembrane helix</keyword>
<evidence type="ECO:0000256" key="7">
    <source>
        <dbReference type="SAM" id="Phobius"/>
    </source>
</evidence>
<dbReference type="EMBL" id="QMRA01000026">
    <property type="protein sequence ID" value="RLE54411.1"/>
    <property type="molecule type" value="Genomic_DNA"/>
</dbReference>
<evidence type="ECO:0000256" key="4">
    <source>
        <dbReference type="ARBA" id="ARBA00022692"/>
    </source>
</evidence>
<feature type="transmembrane region" description="Helical" evidence="7">
    <location>
        <begin position="440"/>
        <end position="467"/>
    </location>
</feature>
<evidence type="ECO:0000256" key="3">
    <source>
        <dbReference type="ARBA" id="ARBA00022679"/>
    </source>
</evidence>
<evidence type="ECO:0000313" key="10">
    <source>
        <dbReference type="Proteomes" id="UP000268446"/>
    </source>
</evidence>